<evidence type="ECO:0000256" key="12">
    <source>
        <dbReference type="ARBA" id="ARBA00023196"/>
    </source>
</evidence>
<dbReference type="Proteomes" id="UP000001640">
    <property type="component" value="Chromosome 9"/>
</dbReference>
<evidence type="ECO:0000256" key="1">
    <source>
        <dbReference type="ARBA" id="ARBA00004273"/>
    </source>
</evidence>
<evidence type="ECO:0000256" key="4">
    <source>
        <dbReference type="ARBA" id="ARBA00016960"/>
    </source>
</evidence>
<dbReference type="GO" id="GO:0016887">
    <property type="term" value="F:ATP hydrolysis activity"/>
    <property type="evidence" value="ECO:0007669"/>
    <property type="project" value="EnsemblFungi"/>
</dbReference>
<keyword evidence="12" id="KW-0139">CF(1)</keyword>
<organism evidence="18 19">
    <name type="scientific">Naumovozyma castellii</name>
    <name type="common">Yeast</name>
    <name type="synonym">Saccharomyces castellii</name>
    <dbReference type="NCBI Taxonomy" id="27288"/>
    <lineage>
        <taxon>Eukaryota</taxon>
        <taxon>Fungi</taxon>
        <taxon>Dikarya</taxon>
        <taxon>Ascomycota</taxon>
        <taxon>Saccharomycotina</taxon>
        <taxon>Saccharomycetes</taxon>
        <taxon>Saccharomycetales</taxon>
        <taxon>Saccharomycetaceae</taxon>
        <taxon>Naumovozyma</taxon>
    </lineage>
</organism>
<dbReference type="HOGENOM" id="CLU_084338_0_0_1"/>
<dbReference type="RefSeq" id="XP_003678096.1">
    <property type="nucleotide sequence ID" value="XM_003678048.1"/>
</dbReference>
<dbReference type="EMBL" id="HE576760">
    <property type="protein sequence ID" value="CCC71751.1"/>
    <property type="molecule type" value="Genomic_DNA"/>
</dbReference>
<dbReference type="InterPro" id="IPR036771">
    <property type="entry name" value="ATPsynth_dsu/esu_N"/>
</dbReference>
<evidence type="ECO:0000256" key="13">
    <source>
        <dbReference type="ARBA" id="ARBA00023310"/>
    </source>
</evidence>
<comment type="similarity">
    <text evidence="2">Belongs to the ATPase epsilon chain family.</text>
</comment>
<keyword evidence="11" id="KW-0472">Membrane</keyword>
<accession>G0VJS0</accession>
<dbReference type="AlphaFoldDB" id="G0VJS0"/>
<dbReference type="STRING" id="1064592.G0VJS0"/>
<evidence type="ECO:0000259" key="16">
    <source>
        <dbReference type="Pfam" id="PF02823"/>
    </source>
</evidence>
<keyword evidence="9" id="KW-0406">Ion transport</keyword>
<dbReference type="GeneID" id="96905441"/>
<dbReference type="Pfam" id="PF02823">
    <property type="entry name" value="ATP-synt_DE_N"/>
    <property type="match status" value="1"/>
</dbReference>
<evidence type="ECO:0000256" key="3">
    <source>
        <dbReference type="ARBA" id="ARBA00011648"/>
    </source>
</evidence>
<sequence>MSLNRSIQSVRSLQAPLRLIARRTYAEHAASTIGNALRLQFALPHETLYEGAEVKQVNLPAKSGRIGILANHIPTVEQLEPGIVEIFTNANNNEVKKFFISGGFATMQPDSTLCVTAVEAFPLDSFSQENVKNLLTEAKKDLNNTDSTIAAEAQIKINLLESLEAALK</sequence>
<evidence type="ECO:0000256" key="6">
    <source>
        <dbReference type="ARBA" id="ARBA00022781"/>
    </source>
</evidence>
<reference evidence="18 19" key="1">
    <citation type="journal article" date="2011" name="Proc. Natl. Acad. Sci. U.S.A.">
        <title>Evolutionary erosion of yeast sex chromosomes by mating-type switching accidents.</title>
        <authorList>
            <person name="Gordon J.L."/>
            <person name="Armisen D."/>
            <person name="Proux-Wera E."/>
            <person name="Oheigeartaigh S.S."/>
            <person name="Byrne K.P."/>
            <person name="Wolfe K.H."/>
        </authorList>
    </citation>
    <scope>NUCLEOTIDE SEQUENCE [LARGE SCALE GENOMIC DNA]</scope>
    <source>
        <strain evidence="19">ATCC 76901 / BCRC 22586 / CBS 4309 / NBRC 1992 / NRRL Y-12630</strain>
    </source>
</reference>
<keyword evidence="8" id="KW-0809">Transit peptide</keyword>
<dbReference type="eggNOG" id="KOG1758">
    <property type="taxonomic scope" value="Eukaryota"/>
</dbReference>
<feature type="domain" description="F1F0-ATP synthase subunit delta C-terminal" evidence="17">
    <location>
        <begin position="126"/>
        <end position="165"/>
    </location>
</feature>
<dbReference type="InParanoid" id="G0VJS0"/>
<comment type="function">
    <text evidence="15">Mitochondrial membrane ATP synthase (F(1)F(0) ATP synthase or Complex V) produces ATP from ADP in the presence of a proton gradient across the membrane which is generated by electron transport complexes of the respiratory chain. F-type ATPases consist of two structural domains, F(1) - containing the extramembraneous catalytic core, and F(0) - containing the membrane proton channel, linked together by a central stalk and a peripheral stalk. During catalysis, ATP turnover in the catalytic domain of F(1) is coupled via a rotary mechanism of the central stalk subunits to proton translocation. Part of the complex F(1) domain and of the central stalk which is part of the complex rotary element. Rotation of the central stalk against the surrounding alpha(3)beta(3) subunits leads to hydrolysis of ATP in three separate catalytic sites on the beta subunits.</text>
</comment>
<evidence type="ECO:0000256" key="8">
    <source>
        <dbReference type="ARBA" id="ARBA00022946"/>
    </source>
</evidence>
<dbReference type="GO" id="GO:0005743">
    <property type="term" value="C:mitochondrial inner membrane"/>
    <property type="evidence" value="ECO:0007669"/>
    <property type="project" value="UniProtKB-SubCell"/>
</dbReference>
<evidence type="ECO:0000256" key="7">
    <source>
        <dbReference type="ARBA" id="ARBA00022792"/>
    </source>
</evidence>
<comment type="subcellular location">
    <subcellularLocation>
        <location evidence="1">Mitochondrion inner membrane</location>
    </subcellularLocation>
</comment>
<dbReference type="Gene3D" id="6.10.140.880">
    <property type="match status" value="1"/>
</dbReference>
<dbReference type="HAMAP" id="MF_00530">
    <property type="entry name" value="ATP_synth_epsil_bac"/>
    <property type="match status" value="1"/>
</dbReference>
<reference key="2">
    <citation type="submission" date="2011-08" db="EMBL/GenBank/DDBJ databases">
        <title>Genome sequence of Naumovozyma castellii.</title>
        <authorList>
            <person name="Gordon J.L."/>
            <person name="Armisen D."/>
            <person name="Proux-Wera E."/>
            <person name="OhEigeartaigh S.S."/>
            <person name="Byrne K.P."/>
            <person name="Wolfe K.H."/>
        </authorList>
    </citation>
    <scope>NUCLEOTIDE SEQUENCE</scope>
    <source>
        <strain>Type strain:CBS 4309</strain>
    </source>
</reference>
<dbReference type="CDD" id="cd12152">
    <property type="entry name" value="F1-ATPase_delta"/>
    <property type="match status" value="1"/>
</dbReference>
<evidence type="ECO:0000256" key="11">
    <source>
        <dbReference type="ARBA" id="ARBA00023136"/>
    </source>
</evidence>
<evidence type="ECO:0000256" key="9">
    <source>
        <dbReference type="ARBA" id="ARBA00023065"/>
    </source>
</evidence>
<dbReference type="InterPro" id="IPR020546">
    <property type="entry name" value="ATP_synth_F1_dsu/esu_N"/>
</dbReference>
<gene>
    <name evidence="18" type="primary">NCAS0I00830</name>
    <name evidence="18" type="ordered locus">NCAS_0I00830</name>
</gene>
<keyword evidence="6" id="KW-0375">Hydrogen ion transport</keyword>
<dbReference type="KEGG" id="ncs:NCAS_0I00830"/>
<evidence type="ECO:0000256" key="10">
    <source>
        <dbReference type="ARBA" id="ARBA00023128"/>
    </source>
</evidence>
<dbReference type="PANTHER" id="PTHR13822">
    <property type="entry name" value="ATP SYNTHASE DELTA/EPSILON CHAIN"/>
    <property type="match status" value="1"/>
</dbReference>
<evidence type="ECO:0000256" key="15">
    <source>
        <dbReference type="ARBA" id="ARBA00045605"/>
    </source>
</evidence>
<dbReference type="FunFam" id="2.60.15.10:FF:000003">
    <property type="entry name" value="ATP synthase subunit delta, mitochondrial"/>
    <property type="match status" value="1"/>
</dbReference>
<keyword evidence="10" id="KW-0496">Mitochondrion</keyword>
<dbReference type="InterPro" id="IPR048938">
    <property type="entry name" value="ATPD_C_fung"/>
</dbReference>
<keyword evidence="13" id="KW-0066">ATP synthesis</keyword>
<dbReference type="GO" id="GO:0045259">
    <property type="term" value="C:proton-transporting ATP synthase complex"/>
    <property type="evidence" value="ECO:0007669"/>
    <property type="project" value="UniProtKB-KW"/>
</dbReference>
<evidence type="ECO:0000259" key="17">
    <source>
        <dbReference type="Pfam" id="PF21334"/>
    </source>
</evidence>
<dbReference type="Pfam" id="PF21334">
    <property type="entry name" value="ATPD_C_fung"/>
    <property type="match status" value="1"/>
</dbReference>
<name>G0VJS0_NAUCA</name>
<feature type="domain" description="ATP synthase F1 complex delta/epsilon subunit N-terminal" evidence="16">
    <location>
        <begin position="37"/>
        <end position="111"/>
    </location>
</feature>
<evidence type="ECO:0000256" key="14">
    <source>
        <dbReference type="ARBA" id="ARBA00031669"/>
    </source>
</evidence>
<dbReference type="InterPro" id="IPR001469">
    <property type="entry name" value="ATP_synth_F1_dsu/esu"/>
</dbReference>
<evidence type="ECO:0000313" key="19">
    <source>
        <dbReference type="Proteomes" id="UP000001640"/>
    </source>
</evidence>
<evidence type="ECO:0000313" key="18">
    <source>
        <dbReference type="EMBL" id="CCC71751.1"/>
    </source>
</evidence>
<keyword evidence="5" id="KW-0813">Transport</keyword>
<keyword evidence="7" id="KW-0999">Mitochondrion inner membrane</keyword>
<dbReference type="OMA" id="HQTLYSE"/>
<dbReference type="SUPFAM" id="SSF51344">
    <property type="entry name" value="Epsilon subunit of F1F0-ATP synthase N-terminal domain"/>
    <property type="match status" value="1"/>
</dbReference>
<dbReference type="OrthoDB" id="270171at2759"/>
<comment type="subunit">
    <text evidence="3">F-type ATPases have 2 components, CF(1) - the catalytic core - and CF(0) - the membrane proton channel. CF(1) has five subunits: alpha(3), beta(3), gamma(1), delta(1), epsilon(1). CF(0) has three main subunits: a, b and c.</text>
</comment>
<proteinExistence type="inferred from homology"/>
<dbReference type="Gene3D" id="2.60.15.10">
    <property type="entry name" value="F0F1 ATP synthase delta/epsilon subunit, N-terminal"/>
    <property type="match status" value="1"/>
</dbReference>
<dbReference type="GO" id="GO:0046933">
    <property type="term" value="F:proton-transporting ATP synthase activity, rotational mechanism"/>
    <property type="evidence" value="ECO:0007669"/>
    <property type="project" value="EnsemblFungi"/>
</dbReference>
<protein>
    <recommendedName>
        <fullName evidence="4">ATP synthase subunit delta, mitochondrial</fullName>
    </recommendedName>
    <alternativeName>
        <fullName evidence="14">F-ATPase delta subunit</fullName>
    </alternativeName>
</protein>
<dbReference type="FunCoup" id="G0VJS0">
    <property type="interactions" value="820"/>
</dbReference>
<evidence type="ECO:0000256" key="5">
    <source>
        <dbReference type="ARBA" id="ARBA00022448"/>
    </source>
</evidence>
<keyword evidence="19" id="KW-1185">Reference proteome</keyword>
<evidence type="ECO:0000256" key="2">
    <source>
        <dbReference type="ARBA" id="ARBA00005712"/>
    </source>
</evidence>
<dbReference type="PANTHER" id="PTHR13822:SF7">
    <property type="entry name" value="ATP SYNTHASE SUBUNIT DELTA, MITOCHONDRIAL"/>
    <property type="match status" value="1"/>
</dbReference>